<sequence>AVYGRSFDSLQWLPFELNFKIWKTVDSVATLWSDVGLLPIYNQRCQELGLPTVERLPWLPGGAIETEQIPVIHASSKYLINIPPNPKNPREKQFDYPFLSIKEELKDFVPPKDLVDFLNKGRKPIYFGYGSMHSFGDEEGRVCLWLEVMRKLPSNQRAIFAG</sequence>
<feature type="non-terminal residue" evidence="1">
    <location>
        <position position="1"/>
    </location>
</feature>
<keyword evidence="2" id="KW-1185">Reference proteome</keyword>
<feature type="non-terminal residue" evidence="1">
    <location>
        <position position="162"/>
    </location>
</feature>
<protein>
    <submittedName>
        <fullName evidence="1">8907_t:CDS:1</fullName>
    </submittedName>
</protein>
<evidence type="ECO:0000313" key="1">
    <source>
        <dbReference type="EMBL" id="CAG8772146.1"/>
    </source>
</evidence>
<dbReference type="EMBL" id="CAJVPV010047165">
    <property type="protein sequence ID" value="CAG8772146.1"/>
    <property type="molecule type" value="Genomic_DNA"/>
</dbReference>
<evidence type="ECO:0000313" key="2">
    <source>
        <dbReference type="Proteomes" id="UP000789342"/>
    </source>
</evidence>
<name>A0A9N9NYJ4_9GLOM</name>
<accession>A0A9N9NYJ4</accession>
<reference evidence="1" key="1">
    <citation type="submission" date="2021-06" db="EMBL/GenBank/DDBJ databases">
        <authorList>
            <person name="Kallberg Y."/>
            <person name="Tangrot J."/>
            <person name="Rosling A."/>
        </authorList>
    </citation>
    <scope>NUCLEOTIDE SEQUENCE</scope>
    <source>
        <strain evidence="1">CL551</strain>
    </source>
</reference>
<comment type="caution">
    <text evidence="1">The sequence shown here is derived from an EMBL/GenBank/DDBJ whole genome shotgun (WGS) entry which is preliminary data.</text>
</comment>
<gene>
    <name evidence="1" type="ORF">AMORRO_LOCUS16660</name>
</gene>
<proteinExistence type="predicted"/>
<dbReference type="SUPFAM" id="SSF53756">
    <property type="entry name" value="UDP-Glycosyltransferase/glycogen phosphorylase"/>
    <property type="match status" value="1"/>
</dbReference>
<dbReference type="AlphaFoldDB" id="A0A9N9NYJ4"/>
<organism evidence="1 2">
    <name type="scientific">Acaulospora morrowiae</name>
    <dbReference type="NCBI Taxonomy" id="94023"/>
    <lineage>
        <taxon>Eukaryota</taxon>
        <taxon>Fungi</taxon>
        <taxon>Fungi incertae sedis</taxon>
        <taxon>Mucoromycota</taxon>
        <taxon>Glomeromycotina</taxon>
        <taxon>Glomeromycetes</taxon>
        <taxon>Diversisporales</taxon>
        <taxon>Acaulosporaceae</taxon>
        <taxon>Acaulospora</taxon>
    </lineage>
</organism>
<dbReference type="Proteomes" id="UP000789342">
    <property type="component" value="Unassembled WGS sequence"/>
</dbReference>